<protein>
    <submittedName>
        <fullName evidence="2">Uncharacterized protein</fullName>
    </submittedName>
</protein>
<dbReference type="Proteomes" id="UP000824782">
    <property type="component" value="Unassembled WGS sequence"/>
</dbReference>
<evidence type="ECO:0000313" key="3">
    <source>
        <dbReference type="Proteomes" id="UP000824782"/>
    </source>
</evidence>
<comment type="caution">
    <text evidence="2">The sequence shown here is derived from an EMBL/GenBank/DDBJ whole genome shotgun (WGS) entry which is preliminary data.</text>
</comment>
<organism evidence="2 3">
    <name type="scientific">Engystomops pustulosus</name>
    <name type="common">Tungara frog</name>
    <name type="synonym">Physalaemus pustulosus</name>
    <dbReference type="NCBI Taxonomy" id="76066"/>
    <lineage>
        <taxon>Eukaryota</taxon>
        <taxon>Metazoa</taxon>
        <taxon>Chordata</taxon>
        <taxon>Craniata</taxon>
        <taxon>Vertebrata</taxon>
        <taxon>Euteleostomi</taxon>
        <taxon>Amphibia</taxon>
        <taxon>Batrachia</taxon>
        <taxon>Anura</taxon>
        <taxon>Neobatrachia</taxon>
        <taxon>Hyloidea</taxon>
        <taxon>Leptodactylidae</taxon>
        <taxon>Leiuperinae</taxon>
        <taxon>Engystomops</taxon>
    </lineage>
</organism>
<proteinExistence type="predicted"/>
<evidence type="ECO:0000256" key="1">
    <source>
        <dbReference type="SAM" id="MobiDB-lite"/>
    </source>
</evidence>
<keyword evidence="3" id="KW-1185">Reference proteome</keyword>
<evidence type="ECO:0000313" key="2">
    <source>
        <dbReference type="EMBL" id="KAG8574153.1"/>
    </source>
</evidence>
<feature type="region of interest" description="Disordered" evidence="1">
    <location>
        <begin position="1"/>
        <end position="20"/>
    </location>
</feature>
<accession>A0AAV7BNC2</accession>
<feature type="region of interest" description="Disordered" evidence="1">
    <location>
        <begin position="51"/>
        <end position="73"/>
    </location>
</feature>
<gene>
    <name evidence="2" type="ORF">GDO81_009074</name>
</gene>
<reference evidence="2" key="1">
    <citation type="thesis" date="2020" institute="ProQuest LLC" country="789 East Eisenhower Parkway, Ann Arbor, MI, USA">
        <title>Comparative Genomics and Chromosome Evolution.</title>
        <authorList>
            <person name="Mudd A.B."/>
        </authorList>
    </citation>
    <scope>NUCLEOTIDE SEQUENCE</scope>
    <source>
        <strain evidence="2">237g6f4</strain>
        <tissue evidence="2">Blood</tissue>
    </source>
</reference>
<feature type="compositionally biased region" description="Polar residues" evidence="1">
    <location>
        <begin position="1"/>
        <end position="18"/>
    </location>
</feature>
<name>A0AAV7BNC2_ENGPU</name>
<dbReference type="EMBL" id="WNYA01000004">
    <property type="protein sequence ID" value="KAG8574153.1"/>
    <property type="molecule type" value="Genomic_DNA"/>
</dbReference>
<dbReference type="AlphaFoldDB" id="A0AAV7BNC2"/>
<sequence>MSQSISEVTEGQSITTPGDNKITIVEIPDEVQVLRLFPESADHCIVCREQSTGMQRKPPPAERCISAKSSFTR</sequence>